<keyword evidence="2" id="KW-0238">DNA-binding</keyword>
<dbReference type="RefSeq" id="WP_184172978.1">
    <property type="nucleotide sequence ID" value="NZ_JACHGF010000002.1"/>
</dbReference>
<proteinExistence type="predicted"/>
<sequence>MKKIALFAGLVAMGALPAAAQTSPITFNARGLVAISDADMAASAFADGKLLRDAAVKDKLTSIKFPLVRGGKTFGEIPVPNSALTYTKGMAVPTTGGLAYVLEARMRPEDAVNEYKNVMEEFPAGQKLYVVDIVNLAAPKVKFSFPVGKNPTAVDVYKNELMIATSAPGKELVFYEVDDAGKPTRALYLPSTLDSTNRIIDLTWHPTGNYLAATLEQTKEVALYKIIREGGKLRNIEMVGKPLLAGESPASGKFSADGKHYFVVDTKGALGKATGDGELMVIDFALEGSGEHKLASQTPVGLNPGAFSISPDGTLIVTASAGKSAMPWEGPEGGNGSTLTLLKVGGDGVLSKVQDYPFEGILPQSVAFDKDGSNLAVAVYEYLDYGNRTGGIEFWSVAKGDSPSLKKQAGRISVERGCHTIRVIP</sequence>
<keyword evidence="3" id="KW-1185">Reference proteome</keyword>
<dbReference type="Proteomes" id="UP000557307">
    <property type="component" value="Unassembled WGS sequence"/>
</dbReference>
<feature type="signal peptide" evidence="1">
    <location>
        <begin position="1"/>
        <end position="20"/>
    </location>
</feature>
<comment type="caution">
    <text evidence="2">The sequence shown here is derived from an EMBL/GenBank/DDBJ whole genome shotgun (WGS) entry which is preliminary data.</text>
</comment>
<feature type="chain" id="PRO_5032315172" evidence="1">
    <location>
        <begin position="21"/>
        <end position="425"/>
    </location>
</feature>
<reference evidence="2 3" key="1">
    <citation type="submission" date="2020-08" db="EMBL/GenBank/DDBJ databases">
        <title>Genomic Encyclopedia of Type Strains, Phase IV (KMG-IV): sequencing the most valuable type-strain genomes for metagenomic binning, comparative biology and taxonomic classification.</title>
        <authorList>
            <person name="Goeker M."/>
        </authorList>
    </citation>
    <scope>NUCLEOTIDE SEQUENCE [LARGE SCALE GENOMIC DNA]</scope>
    <source>
        <strain evidence="2 3">DSM 105074</strain>
    </source>
</reference>
<dbReference type="SUPFAM" id="SSF75011">
    <property type="entry name" value="3-carboxy-cis,cis-mucoante lactonizing enzyme"/>
    <property type="match status" value="1"/>
</dbReference>
<organism evidence="2 3">
    <name type="scientific">Rhabdobacter roseus</name>
    <dbReference type="NCBI Taxonomy" id="1655419"/>
    <lineage>
        <taxon>Bacteria</taxon>
        <taxon>Pseudomonadati</taxon>
        <taxon>Bacteroidota</taxon>
        <taxon>Cytophagia</taxon>
        <taxon>Cytophagales</taxon>
        <taxon>Cytophagaceae</taxon>
        <taxon>Rhabdobacter</taxon>
    </lineage>
</organism>
<keyword evidence="1" id="KW-0732">Signal</keyword>
<name>A0A840TP45_9BACT</name>
<gene>
    <name evidence="2" type="ORF">HNQ92_001643</name>
</gene>
<dbReference type="Gene3D" id="2.130.10.10">
    <property type="entry name" value="YVTN repeat-like/Quinoprotein amine dehydrogenase"/>
    <property type="match status" value="1"/>
</dbReference>
<dbReference type="EMBL" id="JACHGF010000002">
    <property type="protein sequence ID" value="MBB5283517.1"/>
    <property type="molecule type" value="Genomic_DNA"/>
</dbReference>
<protein>
    <submittedName>
        <fullName evidence="2">DNA-binding beta-propeller fold protein YncE</fullName>
    </submittedName>
</protein>
<dbReference type="InterPro" id="IPR015943">
    <property type="entry name" value="WD40/YVTN_repeat-like_dom_sf"/>
</dbReference>
<evidence type="ECO:0000313" key="3">
    <source>
        <dbReference type="Proteomes" id="UP000557307"/>
    </source>
</evidence>
<accession>A0A840TP45</accession>
<dbReference type="GO" id="GO:0003677">
    <property type="term" value="F:DNA binding"/>
    <property type="evidence" value="ECO:0007669"/>
    <property type="project" value="UniProtKB-KW"/>
</dbReference>
<evidence type="ECO:0000256" key="1">
    <source>
        <dbReference type="SAM" id="SignalP"/>
    </source>
</evidence>
<evidence type="ECO:0000313" key="2">
    <source>
        <dbReference type="EMBL" id="MBB5283517.1"/>
    </source>
</evidence>
<dbReference type="AlphaFoldDB" id="A0A840TP45"/>